<name>A0AAD4CJZ5_ASPNN</name>
<evidence type="ECO:0000313" key="5">
    <source>
        <dbReference type="EMBL" id="KAF9887910.1"/>
    </source>
</evidence>
<evidence type="ECO:0000313" key="6">
    <source>
        <dbReference type="Proteomes" id="UP001194746"/>
    </source>
</evidence>
<reference evidence="5" key="2">
    <citation type="submission" date="2020-02" db="EMBL/GenBank/DDBJ databases">
        <authorList>
            <person name="Gilchrist C.L.M."/>
            <person name="Chooi Y.-H."/>
        </authorList>
    </citation>
    <scope>NUCLEOTIDE SEQUENCE</scope>
    <source>
        <strain evidence="5">MST-FP2251</strain>
    </source>
</reference>
<organism evidence="5 6">
    <name type="scientific">Aspergillus nanangensis</name>
    <dbReference type="NCBI Taxonomy" id="2582783"/>
    <lineage>
        <taxon>Eukaryota</taxon>
        <taxon>Fungi</taxon>
        <taxon>Dikarya</taxon>
        <taxon>Ascomycota</taxon>
        <taxon>Pezizomycotina</taxon>
        <taxon>Eurotiomycetes</taxon>
        <taxon>Eurotiomycetidae</taxon>
        <taxon>Eurotiales</taxon>
        <taxon>Aspergillaceae</taxon>
        <taxon>Aspergillus</taxon>
        <taxon>Aspergillus subgen. Circumdati</taxon>
    </lineage>
</organism>
<gene>
    <name evidence="5" type="ORF">FE257_009432</name>
</gene>
<dbReference type="AlphaFoldDB" id="A0AAD4CJZ5"/>
<dbReference type="PRINTS" id="PR00080">
    <property type="entry name" value="SDRFAMILY"/>
</dbReference>
<keyword evidence="3" id="KW-0560">Oxidoreductase</keyword>
<dbReference type="InterPro" id="IPR002347">
    <property type="entry name" value="SDR_fam"/>
</dbReference>
<sequence>MTTLLRNKVIVITGSSSGIGRAIALSCAQQGATLVLHHLGNPQTHQDAESLHRELQDTTAPAMLDGRKTSHLMIGADLTTDDAPNRLISQTISTFGRIDTLVNNAGICQFAPAGSVTKALLAKHVDVNFTAAWLLTQAATEEMVRRNRGGGGSVVSIASITAVRGSKELAHYAPTKAALLAMSKSFAVEFGRYGIRYNCVLPGTIQTTMNEKDLAVGGKKKWMEERVPLGRLGRPEDIAGGVVFFASELSKYVSGEQLLIDGGASVYYQ</sequence>
<dbReference type="SUPFAM" id="SSF51735">
    <property type="entry name" value="NAD(P)-binding Rossmann-fold domains"/>
    <property type="match status" value="1"/>
</dbReference>
<keyword evidence="6" id="KW-1185">Reference proteome</keyword>
<protein>
    <submittedName>
        <fullName evidence="5">Uncharacterized protein</fullName>
    </submittedName>
</protein>
<dbReference type="GO" id="GO:0019301">
    <property type="term" value="P:rhamnose catabolic process"/>
    <property type="evidence" value="ECO:0007669"/>
    <property type="project" value="UniProtKB-ARBA"/>
</dbReference>
<dbReference type="PANTHER" id="PTHR42760:SF83">
    <property type="entry name" value="(3R)-3-HYDROXYACYL-COA DEHYDROGENASE"/>
    <property type="match status" value="1"/>
</dbReference>
<dbReference type="Gene3D" id="3.40.50.720">
    <property type="entry name" value="NAD(P)-binding Rossmann-like Domain"/>
    <property type="match status" value="1"/>
</dbReference>
<proteinExistence type="inferred from homology"/>
<dbReference type="FunFam" id="3.40.50.720:FF:000417">
    <property type="entry name" value="Glucose 1-dehydrogenase, putative"/>
    <property type="match status" value="1"/>
</dbReference>
<evidence type="ECO:0000256" key="4">
    <source>
        <dbReference type="ARBA" id="ARBA00023308"/>
    </source>
</evidence>
<comment type="caution">
    <text evidence="5">The sequence shown here is derived from an EMBL/GenBank/DDBJ whole genome shotgun (WGS) entry which is preliminary data.</text>
</comment>
<keyword evidence="4" id="KW-0684">Rhamnose metabolism</keyword>
<dbReference type="InterPro" id="IPR036291">
    <property type="entry name" value="NAD(P)-bd_dom_sf"/>
</dbReference>
<dbReference type="GO" id="GO:0006633">
    <property type="term" value="P:fatty acid biosynthetic process"/>
    <property type="evidence" value="ECO:0007669"/>
    <property type="project" value="TreeGrafter"/>
</dbReference>
<dbReference type="Proteomes" id="UP001194746">
    <property type="component" value="Unassembled WGS sequence"/>
</dbReference>
<dbReference type="PANTHER" id="PTHR42760">
    <property type="entry name" value="SHORT-CHAIN DEHYDROGENASES/REDUCTASES FAMILY MEMBER"/>
    <property type="match status" value="1"/>
</dbReference>
<accession>A0AAD4CJZ5</accession>
<evidence type="ECO:0000256" key="2">
    <source>
        <dbReference type="ARBA" id="ARBA00022857"/>
    </source>
</evidence>
<dbReference type="Pfam" id="PF13561">
    <property type="entry name" value="adh_short_C2"/>
    <property type="match status" value="1"/>
</dbReference>
<evidence type="ECO:0000256" key="1">
    <source>
        <dbReference type="ARBA" id="ARBA00006484"/>
    </source>
</evidence>
<dbReference type="GO" id="GO:0016616">
    <property type="term" value="F:oxidoreductase activity, acting on the CH-OH group of donors, NAD or NADP as acceptor"/>
    <property type="evidence" value="ECO:0007669"/>
    <property type="project" value="TreeGrafter"/>
</dbReference>
<dbReference type="EMBL" id="VCAU01000054">
    <property type="protein sequence ID" value="KAF9887910.1"/>
    <property type="molecule type" value="Genomic_DNA"/>
</dbReference>
<dbReference type="CDD" id="cd05233">
    <property type="entry name" value="SDR_c"/>
    <property type="match status" value="1"/>
</dbReference>
<dbReference type="GO" id="GO:0048038">
    <property type="term" value="F:quinone binding"/>
    <property type="evidence" value="ECO:0007669"/>
    <property type="project" value="TreeGrafter"/>
</dbReference>
<keyword evidence="2" id="KW-0521">NADP</keyword>
<evidence type="ECO:0000256" key="3">
    <source>
        <dbReference type="ARBA" id="ARBA00023002"/>
    </source>
</evidence>
<dbReference type="PRINTS" id="PR00081">
    <property type="entry name" value="GDHRDH"/>
</dbReference>
<comment type="similarity">
    <text evidence="1">Belongs to the short-chain dehydrogenases/reductases (SDR) family.</text>
</comment>
<reference evidence="5" key="1">
    <citation type="journal article" date="2019" name="Beilstein J. Org. Chem.">
        <title>Nanangenines: drimane sesquiterpenoids as the dominant metabolite cohort of a novel Australian fungus, Aspergillus nanangensis.</title>
        <authorList>
            <person name="Lacey H.J."/>
            <person name="Gilchrist C.L.M."/>
            <person name="Crombie A."/>
            <person name="Kalaitzis J.A."/>
            <person name="Vuong D."/>
            <person name="Rutledge P.J."/>
            <person name="Turner P."/>
            <person name="Pitt J.I."/>
            <person name="Lacey E."/>
            <person name="Chooi Y.H."/>
            <person name="Piggott A.M."/>
        </authorList>
    </citation>
    <scope>NUCLEOTIDE SEQUENCE</scope>
    <source>
        <strain evidence="5">MST-FP2251</strain>
    </source>
</reference>